<dbReference type="SUPFAM" id="SSF52317">
    <property type="entry name" value="Class I glutamine amidotransferase-like"/>
    <property type="match status" value="1"/>
</dbReference>
<evidence type="ECO:0000313" key="3">
    <source>
        <dbReference type="Proteomes" id="UP000008221"/>
    </source>
</evidence>
<evidence type="ECO:0000313" key="2">
    <source>
        <dbReference type="EMBL" id="ABK52001.1"/>
    </source>
</evidence>
<keyword evidence="1" id="KW-0472">Membrane</keyword>
<keyword evidence="1" id="KW-1133">Transmembrane helix</keyword>
<dbReference type="eggNOG" id="COG5617">
    <property type="taxonomic scope" value="Bacteria"/>
</dbReference>
<dbReference type="Pfam" id="PF20176">
    <property type="entry name" value="DUF6541"/>
    <property type="match status" value="1"/>
</dbReference>
<feature type="transmembrane region" description="Helical" evidence="1">
    <location>
        <begin position="423"/>
        <end position="442"/>
    </location>
</feature>
<feature type="transmembrane region" description="Helical" evidence="1">
    <location>
        <begin position="382"/>
        <end position="403"/>
    </location>
</feature>
<dbReference type="InterPro" id="IPR029062">
    <property type="entry name" value="Class_I_gatase-like"/>
</dbReference>
<feature type="transmembrane region" description="Helical" evidence="1">
    <location>
        <begin position="926"/>
        <end position="949"/>
    </location>
</feature>
<proteinExistence type="predicted"/>
<organism evidence="2 3">
    <name type="scientific">Acidothermus cellulolyticus (strain ATCC 43068 / DSM 8971 / 11B)</name>
    <dbReference type="NCBI Taxonomy" id="351607"/>
    <lineage>
        <taxon>Bacteria</taxon>
        <taxon>Bacillati</taxon>
        <taxon>Actinomycetota</taxon>
        <taxon>Actinomycetes</taxon>
        <taxon>Acidothermales</taxon>
        <taxon>Acidothermaceae</taxon>
        <taxon>Acidothermus</taxon>
    </lineage>
</organism>
<feature type="transmembrane region" description="Helical" evidence="1">
    <location>
        <begin position="134"/>
        <end position="153"/>
    </location>
</feature>
<keyword evidence="1" id="KW-0812">Transmembrane</keyword>
<evidence type="ECO:0000256" key="1">
    <source>
        <dbReference type="SAM" id="Phobius"/>
    </source>
</evidence>
<gene>
    <name evidence="2" type="ordered locus">Acel_0227</name>
</gene>
<accession>A0LRE1</accession>
<dbReference type="Proteomes" id="UP000008221">
    <property type="component" value="Chromosome"/>
</dbReference>
<dbReference type="OrthoDB" id="54576at2"/>
<dbReference type="InParanoid" id="A0LRE1"/>
<reference evidence="2 3" key="1">
    <citation type="journal article" date="2009" name="Genome Res.">
        <title>Complete genome of the cellulolytic thermophile Acidothermus cellulolyticus 11B provides insights into its ecophysiological and evolutionary adaptations.</title>
        <authorList>
            <person name="Barabote R.D."/>
            <person name="Xie G."/>
            <person name="Leu D.H."/>
            <person name="Normand P."/>
            <person name="Necsulea A."/>
            <person name="Daubin V."/>
            <person name="Medigue C."/>
            <person name="Adney W.S."/>
            <person name="Xu X.C."/>
            <person name="Lapidus A."/>
            <person name="Parales R.E."/>
            <person name="Detter C."/>
            <person name="Pujic P."/>
            <person name="Bruce D."/>
            <person name="Lavire C."/>
            <person name="Challacombe J.F."/>
            <person name="Brettin T.S."/>
            <person name="Berry A.M."/>
        </authorList>
    </citation>
    <scope>NUCLEOTIDE SEQUENCE [LARGE SCALE GENOMIC DNA]</scope>
    <source>
        <strain evidence="3">ATCC 43068 / DSM 8971 / 11B</strain>
    </source>
</reference>
<dbReference type="HOGENOM" id="CLU_304342_0_0_11"/>
<feature type="transmembrane region" description="Helical" evidence="1">
    <location>
        <begin position="463"/>
        <end position="488"/>
    </location>
</feature>
<feature type="transmembrane region" description="Helical" evidence="1">
    <location>
        <begin position="254"/>
        <end position="276"/>
    </location>
</feature>
<dbReference type="EMBL" id="CP000481">
    <property type="protein sequence ID" value="ABK52001.1"/>
    <property type="molecule type" value="Genomic_DNA"/>
</dbReference>
<keyword evidence="3" id="KW-1185">Reference proteome</keyword>
<dbReference type="AlphaFoldDB" id="A0LRE1"/>
<name>A0LRE1_ACIC1</name>
<dbReference type="KEGG" id="ace:Acel_0227"/>
<dbReference type="InterPro" id="IPR046671">
    <property type="entry name" value="DUF6541"/>
</dbReference>
<feature type="transmembrane region" description="Helical" evidence="1">
    <location>
        <begin position="159"/>
        <end position="179"/>
    </location>
</feature>
<protein>
    <recommendedName>
        <fullName evidence="4">Membrane protein 6-pyruvoyl-tetrahydropterin synthase-related domain-containing protein</fullName>
    </recommendedName>
</protein>
<evidence type="ECO:0008006" key="4">
    <source>
        <dbReference type="Google" id="ProtNLM"/>
    </source>
</evidence>
<feature type="transmembrane region" description="Helical" evidence="1">
    <location>
        <begin position="215"/>
        <end position="247"/>
    </location>
</feature>
<feature type="transmembrane region" description="Helical" evidence="1">
    <location>
        <begin position="191"/>
        <end position="209"/>
    </location>
</feature>
<sequence>MPVIPRAAAADTRAVGDTPAGGVTGGPAVTDRGRGWVRPLVRLTGWLRTTGEAVGLAAIVLFLGKRADAFTGFPKGYDAMGHLSKVTFLAENWPHIWWNYEWYSGQPTFTGSYPPGYHVLLLAVARLGKLSFPAAMNLVTASALVLLVIGTYAAVRAAIGSRLAALCAGGLTAATPTVWSQNVVLGLYPRFTALAFAVPALACAIRFAIRGGRFAALGCCCFLAAALGTHPIVGAIGLLAVAGVVLLSPTMPIGVRFATAAGLTGVPLAMAAYFYLPLVLEKRSQSAFTDFEVPLNWRLVLWPAGHSLDALLPGTLAVTLMVGILAARLHRAPAISVSARESLGEDIIWLSSSRTVNISGRANHPELRRYLRWRRRHQLAGYPLRLAVFFALGTLPFLCYGFIGYLDRRFPYYINGLQPTDLLVYPGVCCAVVCGLAVGIAVRLTRDRIDRVRRTWRRRLTRALAGGIAAATVTAAVGAAVAVTGPLLPKQVKRNDIPAQQARLAVFPEEATGQRDFRVAGVADSVTKWINEYSDAPQDRGYDDHGVLHLDWQYWLESALVKPSFTAAERDFLLDWYAVKWIDTDSGAGPTGMYDDPSRFTLLAQDTRYAVLSSYRYTRARPIVSATRVPIVLVIGDTRHYDLFLRALSYADIGSDTLIPVQGPARIDDVSRALLAHVDTVVLYGAAVTHPKRDAALLREFVMQGGTLFADSADDRDIAKLLRTAGNPLPVRSVHNAVIRGPAWDWTGSMSGVDAAILDGFGPASYAGTNQWVVSAAISLAPWGQPVLKAQRKTVLVSGVLGAGRSVWSGLALPYHTDVFGQPAESRLLAQLLTGRPDPGKPQTAGAGGAGVRYDVVNTDHRVINVTGPANGVLVKEQRAPDWQVTLDGRPARSYLAGPGMMWIPLPDDGRPHHVVLTYRLSPVELAGYVIAGLTTAGVLILLCCPPLWRWGVRRLHQLVDLAARPAGHRKPVPVV</sequence>